<dbReference type="SUPFAM" id="SSF160113">
    <property type="entry name" value="YegP-like"/>
    <property type="match status" value="1"/>
</dbReference>
<accession>A0AAU8MX89</accession>
<evidence type="ECO:0000259" key="2">
    <source>
        <dbReference type="Pfam" id="PF07411"/>
    </source>
</evidence>
<dbReference type="Gene3D" id="3.30.160.160">
    <property type="entry name" value="YegP-like"/>
    <property type="match status" value="1"/>
</dbReference>
<dbReference type="AlphaFoldDB" id="A0AAU8MX89"/>
<reference evidence="3" key="1">
    <citation type="submission" date="2024-06" db="EMBL/GenBank/DDBJ databases">
        <authorList>
            <person name="Li S."/>
        </authorList>
    </citation>
    <scope>NUCLEOTIDE SEQUENCE</scope>
    <source>
        <strain evidence="3">SR10</strain>
    </source>
</reference>
<dbReference type="InterPro" id="IPR036913">
    <property type="entry name" value="YegP-like_sf"/>
</dbReference>
<evidence type="ECO:0000256" key="1">
    <source>
        <dbReference type="ARBA" id="ARBA00007576"/>
    </source>
</evidence>
<dbReference type="Pfam" id="PF07411">
    <property type="entry name" value="DUF1508"/>
    <property type="match status" value="1"/>
</dbReference>
<feature type="domain" description="DUF1508" evidence="2">
    <location>
        <begin position="34"/>
        <end position="78"/>
    </location>
</feature>
<dbReference type="RefSeq" id="WP_363800043.1">
    <property type="nucleotide sequence ID" value="NZ_CP159925.1"/>
</dbReference>
<evidence type="ECO:0000313" key="3">
    <source>
        <dbReference type="EMBL" id="XCO76815.1"/>
    </source>
</evidence>
<gene>
    <name evidence="3" type="ORF">ABU614_08530</name>
</gene>
<organism evidence="3">
    <name type="scientific">Lysobacter firmicutimachus</name>
    <dbReference type="NCBI Taxonomy" id="1792846"/>
    <lineage>
        <taxon>Bacteria</taxon>
        <taxon>Pseudomonadati</taxon>
        <taxon>Pseudomonadota</taxon>
        <taxon>Gammaproteobacteria</taxon>
        <taxon>Lysobacterales</taxon>
        <taxon>Lysobacteraceae</taxon>
        <taxon>Lysobacter</taxon>
    </lineage>
</organism>
<proteinExistence type="inferred from homology"/>
<name>A0AAU8MX89_9GAMM</name>
<protein>
    <submittedName>
        <fullName evidence="3">YegP family protein</fullName>
    </submittedName>
</protein>
<sequence>MAGEPYFQIYREGLKVAEQAPLNALAGLFASSTHGQWRWRLVGGNGEPMAHGEAYTTKAALVQALNSIVALGLTTRVIEVDGR</sequence>
<dbReference type="InterPro" id="IPR010879">
    <property type="entry name" value="DUF1508"/>
</dbReference>
<dbReference type="EMBL" id="CP159925">
    <property type="protein sequence ID" value="XCO76815.1"/>
    <property type="molecule type" value="Genomic_DNA"/>
</dbReference>
<comment type="similarity">
    <text evidence="1">Belongs to the UPF0339 family. Duplicated subfamily.</text>
</comment>